<dbReference type="Pfam" id="PF00895">
    <property type="entry name" value="ATP-synt_8"/>
    <property type="match status" value="1"/>
</dbReference>
<evidence type="ECO:0000256" key="6">
    <source>
        <dbReference type="ARBA" id="ARBA00022692"/>
    </source>
</evidence>
<comment type="similarity">
    <text evidence="2 12">Belongs to the ATPase protein 8 family.</text>
</comment>
<keyword evidence="7 12" id="KW-0375">Hydrogen ion transport</keyword>
<dbReference type="GO" id="GO:0031966">
    <property type="term" value="C:mitochondrial membrane"/>
    <property type="evidence" value="ECO:0007669"/>
    <property type="project" value="UniProtKB-SubCell"/>
</dbReference>
<comment type="subunit">
    <text evidence="3">F-type ATPases have 2 components, CF(1) - the catalytic core - and CF(0) - the membrane proton channel.</text>
</comment>
<organism evidence="14">
    <name type="scientific">Scolytinae sp. BMNH 1040327</name>
    <dbReference type="NCBI Taxonomy" id="1903790"/>
    <lineage>
        <taxon>Eukaryota</taxon>
        <taxon>Metazoa</taxon>
        <taxon>Ecdysozoa</taxon>
        <taxon>Arthropoda</taxon>
        <taxon>Hexapoda</taxon>
        <taxon>Insecta</taxon>
        <taxon>Pterygota</taxon>
        <taxon>Neoptera</taxon>
        <taxon>Endopterygota</taxon>
        <taxon>Coleoptera</taxon>
        <taxon>Polyphaga</taxon>
        <taxon>Cucujiformia</taxon>
        <taxon>Curculionidae</taxon>
        <taxon>Scolytinae</taxon>
    </lineage>
</organism>
<reference evidence="14" key="1">
    <citation type="submission" date="2016-04" db="EMBL/GenBank/DDBJ databases">
        <title>Mitochondria of Scolytid beetles.</title>
        <authorList>
            <person name="Miller K."/>
            <person name="Linard B."/>
            <person name="Vogler A.P."/>
        </authorList>
    </citation>
    <scope>NUCLEOTIDE SEQUENCE</scope>
</reference>
<feature type="transmembrane region" description="Helical" evidence="13">
    <location>
        <begin position="12"/>
        <end position="33"/>
    </location>
</feature>
<evidence type="ECO:0000256" key="3">
    <source>
        <dbReference type="ARBA" id="ARBA00011291"/>
    </source>
</evidence>
<evidence type="ECO:0000256" key="5">
    <source>
        <dbReference type="ARBA" id="ARBA00022547"/>
    </source>
</evidence>
<sequence length="51" mass="6208">MPQMAPMNWLSMYLVFSTLFLLMMVISFFQLNYKNNPFKSNKQSIKPSWKW</sequence>
<comment type="subcellular location">
    <subcellularLocation>
        <location evidence="1 12">Mitochondrion membrane</location>
        <topology evidence="1 12">Single-pass membrane protein</topology>
    </subcellularLocation>
</comment>
<dbReference type="GO" id="GO:0015986">
    <property type="term" value="P:proton motive force-driven ATP synthesis"/>
    <property type="evidence" value="ECO:0007669"/>
    <property type="project" value="InterPro"/>
</dbReference>
<protein>
    <recommendedName>
        <fullName evidence="12">ATP synthase complex subunit 8</fullName>
    </recommendedName>
</protein>
<evidence type="ECO:0000256" key="13">
    <source>
        <dbReference type="SAM" id="Phobius"/>
    </source>
</evidence>
<keyword evidence="6 12" id="KW-0812">Transmembrane</keyword>
<keyword evidence="9 12" id="KW-0406">Ion transport</keyword>
<evidence type="ECO:0000256" key="7">
    <source>
        <dbReference type="ARBA" id="ARBA00022781"/>
    </source>
</evidence>
<evidence type="ECO:0000256" key="12">
    <source>
        <dbReference type="RuleBase" id="RU003661"/>
    </source>
</evidence>
<evidence type="ECO:0000256" key="4">
    <source>
        <dbReference type="ARBA" id="ARBA00022448"/>
    </source>
</evidence>
<keyword evidence="4 12" id="KW-0813">Transport</keyword>
<gene>
    <name evidence="14" type="primary">atp8</name>
</gene>
<evidence type="ECO:0000256" key="8">
    <source>
        <dbReference type="ARBA" id="ARBA00022989"/>
    </source>
</evidence>
<keyword evidence="11 13" id="KW-0472">Membrane</keyword>
<geneLocation type="mitochondrion" evidence="14"/>
<evidence type="ECO:0000256" key="11">
    <source>
        <dbReference type="ARBA" id="ARBA00023136"/>
    </source>
</evidence>
<proteinExistence type="inferred from homology"/>
<dbReference type="AlphaFoldDB" id="A0A343A644"/>
<evidence type="ECO:0000256" key="2">
    <source>
        <dbReference type="ARBA" id="ARBA00008892"/>
    </source>
</evidence>
<evidence type="ECO:0000256" key="1">
    <source>
        <dbReference type="ARBA" id="ARBA00004304"/>
    </source>
</evidence>
<accession>A0A343A644</accession>
<keyword evidence="8 13" id="KW-1133">Transmembrane helix</keyword>
<dbReference type="GO" id="GO:0015078">
    <property type="term" value="F:proton transmembrane transporter activity"/>
    <property type="evidence" value="ECO:0007669"/>
    <property type="project" value="InterPro"/>
</dbReference>
<name>A0A343A644_9CUCU</name>
<dbReference type="InterPro" id="IPR001421">
    <property type="entry name" value="ATP8_metazoa"/>
</dbReference>
<dbReference type="EMBL" id="KX035189">
    <property type="protein sequence ID" value="AOY40023.1"/>
    <property type="molecule type" value="Genomic_DNA"/>
</dbReference>
<dbReference type="GO" id="GO:0045259">
    <property type="term" value="C:proton-transporting ATP synthase complex"/>
    <property type="evidence" value="ECO:0007669"/>
    <property type="project" value="UniProtKB-KW"/>
</dbReference>
<keyword evidence="5 12" id="KW-0138">CF(0)</keyword>
<evidence type="ECO:0000256" key="10">
    <source>
        <dbReference type="ARBA" id="ARBA00023128"/>
    </source>
</evidence>
<keyword evidence="10 12" id="KW-0496">Mitochondrion</keyword>
<evidence type="ECO:0000313" key="14">
    <source>
        <dbReference type="EMBL" id="AOY40023.1"/>
    </source>
</evidence>
<evidence type="ECO:0000256" key="9">
    <source>
        <dbReference type="ARBA" id="ARBA00023065"/>
    </source>
</evidence>